<evidence type="ECO:0000313" key="2">
    <source>
        <dbReference type="Proteomes" id="UP000001692"/>
    </source>
</evidence>
<dbReference type="AlphaFoldDB" id="B3RCZ3"/>
<evidence type="ECO:0000313" key="1">
    <source>
        <dbReference type="EMBL" id="CAQ72768.1"/>
    </source>
</evidence>
<dbReference type="HOGENOM" id="CLU_2989066_0_0_4"/>
<keyword evidence="2" id="KW-1185">Reference proteome</keyword>
<gene>
    <name evidence="1" type="ordered locus">RALTA_B2191</name>
</gene>
<dbReference type="KEGG" id="cti:RALTA_B2191"/>
<dbReference type="EMBL" id="CU633750">
    <property type="protein sequence ID" value="CAQ72768.1"/>
    <property type="molecule type" value="Genomic_DNA"/>
</dbReference>
<sequence>MAPLPSLSRAVYLAKYQALHAGRCEEPAHPRSFVHRCRETDGCSRRTAMFPSTPGGR</sequence>
<name>B3RCZ3_CUPTR</name>
<dbReference type="Proteomes" id="UP000001692">
    <property type="component" value="Chromosome 2"/>
</dbReference>
<organism evidence="1 2">
    <name type="scientific">Cupriavidus taiwanensis (strain DSM 17343 / BCRC 17206 / CCUG 44338 / CIP 107171 / LMG 19424 / R1)</name>
    <name type="common">Ralstonia taiwanensis (strain LMG 19424)</name>
    <dbReference type="NCBI Taxonomy" id="977880"/>
    <lineage>
        <taxon>Bacteria</taxon>
        <taxon>Pseudomonadati</taxon>
        <taxon>Pseudomonadota</taxon>
        <taxon>Betaproteobacteria</taxon>
        <taxon>Burkholderiales</taxon>
        <taxon>Burkholderiaceae</taxon>
        <taxon>Cupriavidus</taxon>
    </lineage>
</organism>
<reference evidence="1 2" key="1">
    <citation type="journal article" date="2008" name="Genome Res.">
        <title>Genome sequence of the beta-rhizobium Cupriavidus taiwanensis and comparative genomics of rhizobia.</title>
        <authorList>
            <person name="Amadou C."/>
            <person name="Pascal G."/>
            <person name="Mangenot S."/>
            <person name="Glew M."/>
            <person name="Bontemps C."/>
            <person name="Capela D."/>
            <person name="Carrere S."/>
            <person name="Cruveiller S."/>
            <person name="Dossat C."/>
            <person name="Lajus A."/>
            <person name="Marchetti M."/>
            <person name="Poinsot V."/>
            <person name="Rouy Z."/>
            <person name="Servin B."/>
            <person name="Saad M."/>
            <person name="Schenowitz C."/>
            <person name="Barbe V."/>
            <person name="Batut J."/>
            <person name="Medigue C."/>
            <person name="Masson-Boivin C."/>
        </authorList>
    </citation>
    <scope>NUCLEOTIDE SEQUENCE [LARGE SCALE GENOMIC DNA]</scope>
    <source>
        <strain evidence="2">DSM 17343 / BCRC 17206 / CCUG 44338 / CIP 107171 / LMG 19424 / R1</strain>
    </source>
</reference>
<protein>
    <submittedName>
        <fullName evidence="1">Uncharacterized protein</fullName>
    </submittedName>
</protein>
<accession>B3RCZ3</accession>
<proteinExistence type="predicted"/>